<name>A0A914ICV3_GLORO</name>
<keyword evidence="5 8" id="KW-0645">Protease</keyword>
<feature type="region of interest" description="Disordered" evidence="10">
    <location>
        <begin position="445"/>
        <end position="467"/>
    </location>
</feature>
<dbReference type="SUPFAM" id="SSF55920">
    <property type="entry name" value="Creatinase/aminopeptidase"/>
    <property type="match status" value="1"/>
</dbReference>
<dbReference type="InterPro" id="IPR002468">
    <property type="entry name" value="Pept_M24A_MAP2"/>
</dbReference>
<dbReference type="GO" id="GO:0070006">
    <property type="term" value="F:metalloaminopeptidase activity"/>
    <property type="evidence" value="ECO:0007669"/>
    <property type="project" value="UniProtKB-UniRule"/>
</dbReference>
<feature type="compositionally biased region" description="Polar residues" evidence="10">
    <location>
        <begin position="374"/>
        <end position="387"/>
    </location>
</feature>
<keyword evidence="4 8" id="KW-0031">Aminopeptidase</keyword>
<evidence type="ECO:0000259" key="12">
    <source>
        <dbReference type="PROSITE" id="PS51082"/>
    </source>
</evidence>
<evidence type="ECO:0000256" key="2">
    <source>
        <dbReference type="ARBA" id="ARBA00001936"/>
    </source>
</evidence>
<dbReference type="Gene3D" id="3.90.230.10">
    <property type="entry name" value="Creatinase/methionine aminopeptidase superfamily"/>
    <property type="match status" value="1"/>
</dbReference>
<evidence type="ECO:0000256" key="5">
    <source>
        <dbReference type="ARBA" id="ARBA00022670"/>
    </source>
</evidence>
<comment type="similarity">
    <text evidence="8">Belongs to the peptidase M24A family. Methionine aminopeptidase eukaryotic type 2 subfamily.</text>
</comment>
<dbReference type="Gene3D" id="3.30.200.20">
    <property type="entry name" value="Phosphorylase Kinase, domain 1"/>
    <property type="match status" value="1"/>
</dbReference>
<comment type="cofactor">
    <cofactor evidence="8">
        <name>Co(2+)</name>
        <dbReference type="ChEBI" id="CHEBI:48828"/>
    </cofactor>
    <cofactor evidence="8">
        <name>Zn(2+)</name>
        <dbReference type="ChEBI" id="CHEBI:29105"/>
    </cofactor>
    <cofactor evidence="8">
        <name>Mn(2+)</name>
        <dbReference type="ChEBI" id="CHEBI:29035"/>
    </cofactor>
    <cofactor evidence="8">
        <name>Fe(2+)</name>
        <dbReference type="ChEBI" id="CHEBI:29033"/>
    </cofactor>
    <text evidence="8">Binds 2 divalent metal cations per subunit. Has a high-affinity and a low affinity metal-binding site. The true nature of the physiological cofactor is under debate. The enzyme is active with cobalt, zinc, manganese or divalent iron ions. Most likely, methionine aminopeptidases function as mononuclear Fe(2+)-metalloproteases under physiological conditions, and the catalytically relevant metal-binding site has been assigned to the histidine-containing high-affinity site.</text>
</comment>
<feature type="compositionally biased region" description="Pro residues" evidence="10">
    <location>
        <begin position="391"/>
        <end position="408"/>
    </location>
</feature>
<dbReference type="PROSITE" id="PS51082">
    <property type="entry name" value="WH2"/>
    <property type="match status" value="2"/>
</dbReference>
<feature type="binding site" evidence="8">
    <location>
        <position position="1047"/>
    </location>
    <ligand>
        <name>a divalent metal cation</name>
        <dbReference type="ChEBI" id="CHEBI:60240"/>
        <label>2</label>
        <note>catalytic</note>
    </ligand>
</feature>
<dbReference type="PROSITE" id="PS50011">
    <property type="entry name" value="PROTEIN_KINASE_DOM"/>
    <property type="match status" value="1"/>
</dbReference>
<feature type="compositionally biased region" description="Low complexity" evidence="10">
    <location>
        <begin position="184"/>
        <end position="201"/>
    </location>
</feature>
<accession>A0A914ICV3</accession>
<dbReference type="PRINTS" id="PR00599">
    <property type="entry name" value="MAPEPTIDASE"/>
</dbReference>
<evidence type="ECO:0000256" key="3">
    <source>
        <dbReference type="ARBA" id="ARBA00001954"/>
    </source>
</evidence>
<dbReference type="Pfam" id="PF02205">
    <property type="entry name" value="WH2"/>
    <property type="match status" value="2"/>
</dbReference>
<dbReference type="InterPro" id="IPR018349">
    <property type="entry name" value="Pept_M24A_MAP2_BS"/>
</dbReference>
<evidence type="ECO:0000256" key="6">
    <source>
        <dbReference type="ARBA" id="ARBA00022723"/>
    </source>
</evidence>
<protein>
    <recommendedName>
        <fullName evidence="8">Methionine aminopeptidase 2</fullName>
        <shortName evidence="8">MAP 2</shortName>
        <shortName evidence="8">MetAP 2</shortName>
        <ecNumber evidence="8">3.4.11.18</ecNumber>
    </recommendedName>
    <alternativeName>
        <fullName evidence="8">Peptidase M</fullName>
    </alternativeName>
</protein>
<organism evidence="13 14">
    <name type="scientific">Globodera rostochiensis</name>
    <name type="common">Golden nematode worm</name>
    <name type="synonym">Heterodera rostochiensis</name>
    <dbReference type="NCBI Taxonomy" id="31243"/>
    <lineage>
        <taxon>Eukaryota</taxon>
        <taxon>Metazoa</taxon>
        <taxon>Ecdysozoa</taxon>
        <taxon>Nematoda</taxon>
        <taxon>Chromadorea</taxon>
        <taxon>Rhabditida</taxon>
        <taxon>Tylenchina</taxon>
        <taxon>Tylenchomorpha</taxon>
        <taxon>Tylenchoidea</taxon>
        <taxon>Heteroderidae</taxon>
        <taxon>Heteroderinae</taxon>
        <taxon>Globodera</taxon>
    </lineage>
</organism>
<dbReference type="SUPFAM" id="SSF101447">
    <property type="entry name" value="Formin homology 2 domain (FH2 domain)"/>
    <property type="match status" value="1"/>
</dbReference>
<comment type="subcellular location">
    <subcellularLocation>
        <location evidence="8">Cytoplasm</location>
    </subcellularLocation>
</comment>
<dbReference type="SMART" id="SM01331">
    <property type="entry name" value="DUF3635"/>
    <property type="match status" value="1"/>
</dbReference>
<dbReference type="HAMAP" id="MF_03175">
    <property type="entry name" value="MetAP_2_euk"/>
    <property type="match status" value="1"/>
</dbReference>
<evidence type="ECO:0000256" key="8">
    <source>
        <dbReference type="HAMAP-Rule" id="MF_03175"/>
    </source>
</evidence>
<comment type="cofactor">
    <cofactor evidence="2">
        <name>Mn(2+)</name>
        <dbReference type="ChEBI" id="CHEBI:29035"/>
    </cofactor>
</comment>
<keyword evidence="13" id="KW-1185">Reference proteome</keyword>
<dbReference type="GO" id="GO:0035173">
    <property type="term" value="F:histone kinase activity"/>
    <property type="evidence" value="ECO:0007669"/>
    <property type="project" value="UniProtKB-ARBA"/>
</dbReference>
<dbReference type="InterPro" id="IPR036388">
    <property type="entry name" value="WH-like_DNA-bd_sf"/>
</dbReference>
<feature type="compositionally biased region" description="Low complexity" evidence="10">
    <location>
        <begin position="409"/>
        <end position="424"/>
    </location>
</feature>
<dbReference type="PROSITE" id="PS01202">
    <property type="entry name" value="MAP_2"/>
    <property type="match status" value="1"/>
</dbReference>
<evidence type="ECO:0000259" key="11">
    <source>
        <dbReference type="PROSITE" id="PS50011"/>
    </source>
</evidence>
<evidence type="ECO:0000256" key="9">
    <source>
        <dbReference type="RuleBase" id="RU003653"/>
    </source>
</evidence>
<evidence type="ECO:0000313" key="14">
    <source>
        <dbReference type="WBParaSite" id="Gr19_v10_g8743.t1"/>
    </source>
</evidence>
<keyword evidence="6 8" id="KW-0479">Metal-binding</keyword>
<dbReference type="AlphaFoldDB" id="A0A914ICV3"/>
<dbReference type="InterPro" id="IPR003124">
    <property type="entry name" value="WH2_dom"/>
</dbReference>
<dbReference type="InterPro" id="IPR036005">
    <property type="entry name" value="Creatinase/aminopeptidase-like"/>
</dbReference>
<dbReference type="Gene3D" id="1.10.10.10">
    <property type="entry name" value="Winged helix-like DNA-binding domain superfamily/Winged helix DNA-binding domain"/>
    <property type="match status" value="1"/>
</dbReference>
<dbReference type="GO" id="GO:0003779">
    <property type="term" value="F:actin binding"/>
    <property type="evidence" value="ECO:0007669"/>
    <property type="project" value="InterPro"/>
</dbReference>
<dbReference type="PANTHER" id="PTHR45777">
    <property type="entry name" value="METHIONINE AMINOPEPTIDASE 2"/>
    <property type="match status" value="1"/>
</dbReference>
<feature type="domain" description="WH2" evidence="12">
    <location>
        <begin position="432"/>
        <end position="449"/>
    </location>
</feature>
<dbReference type="InterPro" id="IPR050247">
    <property type="entry name" value="Met_Aminopeptidase_Type2"/>
</dbReference>
<dbReference type="CDD" id="cd01088">
    <property type="entry name" value="MetAP2"/>
    <property type="match status" value="1"/>
</dbReference>
<feature type="binding site" evidence="8">
    <location>
        <position position="1036"/>
    </location>
    <ligand>
        <name>a divalent metal cation</name>
        <dbReference type="ChEBI" id="CHEBI:60240"/>
        <label>1</label>
    </ligand>
</feature>
<dbReference type="GO" id="GO:0006508">
    <property type="term" value="P:proteolysis"/>
    <property type="evidence" value="ECO:0007669"/>
    <property type="project" value="UniProtKB-KW"/>
</dbReference>
<comment type="function">
    <text evidence="8 9">Cotranslationally removes the N-terminal methionine from nascent proteins. The N-terminal methionine is often cleaved when the second residue in the primary sequence is small and uncharged (Met-Ala-, Cys, Gly, Pro, Ser, Thr, or Val).</text>
</comment>
<dbReference type="Proteomes" id="UP000887572">
    <property type="component" value="Unplaced"/>
</dbReference>
<feature type="binding site" evidence="8">
    <location>
        <position position="1116"/>
    </location>
    <ligand>
        <name>a divalent metal cation</name>
        <dbReference type="ChEBI" id="CHEBI:60240"/>
        <label>2</label>
        <note>catalytic</note>
    </ligand>
</feature>
<dbReference type="GO" id="GO:0046872">
    <property type="term" value="F:metal ion binding"/>
    <property type="evidence" value="ECO:0007669"/>
    <property type="project" value="UniProtKB-UniRule"/>
</dbReference>
<feature type="region of interest" description="Disordered" evidence="10">
    <location>
        <begin position="302"/>
        <end position="430"/>
    </location>
</feature>
<dbReference type="PANTHER" id="PTHR45777:SF2">
    <property type="entry name" value="METHIONINE AMINOPEPTIDASE 2"/>
    <property type="match status" value="1"/>
</dbReference>
<feature type="compositionally biased region" description="Polar residues" evidence="10">
    <location>
        <begin position="350"/>
        <end position="361"/>
    </location>
</feature>
<feature type="domain" description="WH2" evidence="12">
    <location>
        <begin position="466"/>
        <end position="483"/>
    </location>
</feature>
<feature type="domain" description="Protein kinase" evidence="11">
    <location>
        <begin position="546"/>
        <end position="972"/>
    </location>
</feature>
<proteinExistence type="inferred from homology"/>
<feature type="region of interest" description="Disordered" evidence="10">
    <location>
        <begin position="857"/>
        <end position="883"/>
    </location>
</feature>
<dbReference type="GO" id="GO:0005524">
    <property type="term" value="F:ATP binding"/>
    <property type="evidence" value="ECO:0007669"/>
    <property type="project" value="InterPro"/>
</dbReference>
<comment type="cofactor">
    <cofactor evidence="3">
        <name>Fe(2+)</name>
        <dbReference type="ChEBI" id="CHEBI:29033"/>
    </cofactor>
</comment>
<dbReference type="Pfam" id="PF00557">
    <property type="entry name" value="Peptidase_M24"/>
    <property type="match status" value="1"/>
</dbReference>
<feature type="region of interest" description="Disordered" evidence="10">
    <location>
        <begin position="184"/>
        <end position="207"/>
    </location>
</feature>
<feature type="binding site" evidence="8">
    <location>
        <position position="1016"/>
    </location>
    <ligand>
        <name>substrate</name>
    </ligand>
</feature>
<feature type="binding site" evidence="8">
    <location>
        <position position="1047"/>
    </location>
    <ligand>
        <name>a divalent metal cation</name>
        <dbReference type="ChEBI" id="CHEBI:60240"/>
        <label>1</label>
    </ligand>
</feature>
<keyword evidence="7 8" id="KW-0378">Hydrolase</keyword>
<evidence type="ECO:0000256" key="4">
    <source>
        <dbReference type="ARBA" id="ARBA00022438"/>
    </source>
</evidence>
<dbReference type="Pfam" id="PF12330">
    <property type="entry name" value="Haspin_kinase"/>
    <property type="match status" value="1"/>
</dbReference>
<evidence type="ECO:0000313" key="13">
    <source>
        <dbReference type="Proteomes" id="UP000887572"/>
    </source>
</evidence>
<dbReference type="InterPro" id="IPR001714">
    <property type="entry name" value="Pept_M24_MAP"/>
</dbReference>
<feature type="binding site" evidence="8">
    <location>
        <position position="1246"/>
    </location>
    <ligand>
        <name>a divalent metal cation</name>
        <dbReference type="ChEBI" id="CHEBI:60240"/>
        <label>2</label>
        <note>catalytic</note>
    </ligand>
</feature>
<feature type="binding site" evidence="8">
    <location>
        <position position="1246"/>
    </location>
    <ligand>
        <name>a divalent metal cation</name>
        <dbReference type="ChEBI" id="CHEBI:60240"/>
        <label>1</label>
    </ligand>
</feature>
<dbReference type="InterPro" id="IPR024604">
    <property type="entry name" value="GSG2_C"/>
</dbReference>
<sequence>MSSPKRGRVSRFHGPTVRRPEILHHGKSIEYNDDKIQKALTYNDNLSDQLIINNTPRRSKLLDLTSKLNEPIKNQRKRRARGVGKPKEQRKVNLSEQVQKLNTVFGEVEDFEFQVEMVPKERYTIPSKKINRTNSIIEEPRLEETSWKVEESFWKDTHNKSLGTSSHQHSISATSPQITQFLATSTPSTSHQQQPSTKSPSVDNSVLHSTGEFRSQSHVGWEGNTLPTNGCDALDEDFIKMCHSIDKEPAKMDQDELNHALKFFAENKDKYALPIEPFGSSSYHRSISASNSQITQFLAPSTPTTTIRHQPPPRPPPVNNRALHSMGEFLTVPPPPQRVLGASLGGGVQQRPQSTMTSNNRGKPPPTPTPPTVIHQQKNSPAVSAESTVLLPPPPPSPPPPPPPPPQSKPSMADTALASTSSDSKLPQWGDGRANLLHQIQQGTKLKKVGSPSADRAPVPTNPPTMRDTMMEQIKQGTTLKHVDQSDVENNWSDVVSIQNISGFARELEELHEDKINSDDLKTFLSLCGQDTAWSWEEFQRTSCSLKHCSKLGEGTYGEVFKILMNGDSLCHQCRAVCEDELSKLSDEESTSLRGFVTSSFVNLVQNTIVRGEYPDELLKAWDRFGRNKPHLAENERPDRYADEQQHFVTIGLSDGGKDLEAYKIRTDRESFSIFYQLALSLAIAEEALEFEHRDLHVGNILIANCPKTTKICYAYECEPVELISHGVKVSIIDFSLSRMKKNDATVYVDLSADENLFNQTGDYQFDIYRMMREENNNDWSKFTPRTNVFWLHYIALKVFESPKFFKGKRKNNLLALFARLLKMQRTGGTKAQNAVSAVDDIDAILKDFELETNEANKKKATKKKGKGEGSGQSVEKQEEVDGGVVEKTDEVQEWTSAINALKPIDQQFADHKYPQGQICEYRINNDDRTAINRMTNEEKKALDSSYEEIYNDFRRAAESHRQTRKYVKSWIKPGMKLIDICERLEAHSRRMINESGLEAGLAFPTGCSINHCAAHYTPNAGDETVLGTSDVVKIDYGTHVNGRIIDCAFTLTFDPKFDILLNAVREATETGIREAGIDVRLCDIGEAVEEVMTSYELELDGKTYPIKPIRNLNGHSIGPYRIHAGKTVPIVKNGEQVKMEENEFFAIETFGSTGKGHVHDDMETSHYMKNFDLHDEHIPLRLARSKKLLATINKNFGTLAFCRRWLDRLGETKYLMSLRDLCDKDIVTPYPPLCDQKGCYTAQWEHTILLRPTCKEVVSRGEDY</sequence>
<dbReference type="InterPro" id="IPR011009">
    <property type="entry name" value="Kinase-like_dom_sf"/>
</dbReference>
<evidence type="ECO:0000256" key="10">
    <source>
        <dbReference type="SAM" id="MobiDB-lite"/>
    </source>
</evidence>
<evidence type="ECO:0000256" key="1">
    <source>
        <dbReference type="ARBA" id="ARBA00000294"/>
    </source>
</evidence>
<dbReference type="EC" id="3.4.11.18" evidence="8"/>
<dbReference type="SUPFAM" id="SSF56112">
    <property type="entry name" value="Protein kinase-like (PK-like)"/>
    <property type="match status" value="1"/>
</dbReference>
<reference evidence="14" key="1">
    <citation type="submission" date="2022-11" db="UniProtKB">
        <authorList>
            <consortium name="WormBaseParasite"/>
        </authorList>
    </citation>
    <scope>IDENTIFICATION</scope>
</reference>
<feature type="binding site" evidence="8">
    <location>
        <position position="1149"/>
    </location>
    <ligand>
        <name>a divalent metal cation</name>
        <dbReference type="ChEBI" id="CHEBI:60240"/>
        <label>2</label>
        <note>catalytic</note>
    </ligand>
</feature>
<dbReference type="InterPro" id="IPR000994">
    <property type="entry name" value="Pept_M24"/>
</dbReference>
<dbReference type="GO" id="GO:0005737">
    <property type="term" value="C:cytoplasm"/>
    <property type="evidence" value="ECO:0007669"/>
    <property type="project" value="UniProtKB-SubCell"/>
</dbReference>
<feature type="binding site" evidence="8">
    <location>
        <position position="1124"/>
    </location>
    <ligand>
        <name>substrate</name>
    </ligand>
</feature>
<dbReference type="SMART" id="SM00246">
    <property type="entry name" value="WH2"/>
    <property type="match status" value="2"/>
</dbReference>
<dbReference type="InterPro" id="IPR000719">
    <property type="entry name" value="Prot_kinase_dom"/>
</dbReference>
<dbReference type="InterPro" id="IPR036390">
    <property type="entry name" value="WH_DNA-bd_sf"/>
</dbReference>
<evidence type="ECO:0000256" key="7">
    <source>
        <dbReference type="ARBA" id="ARBA00022801"/>
    </source>
</evidence>
<dbReference type="NCBIfam" id="TIGR00501">
    <property type="entry name" value="met_pdase_II"/>
    <property type="match status" value="1"/>
</dbReference>
<dbReference type="GO" id="GO:0004239">
    <property type="term" value="F:initiator methionyl aminopeptidase activity"/>
    <property type="evidence" value="ECO:0007669"/>
    <property type="project" value="UniProtKB-UniRule"/>
</dbReference>
<keyword evidence="8" id="KW-0963">Cytoplasm</keyword>
<comment type="catalytic activity">
    <reaction evidence="1 8 9">
        <text>Release of N-terminal amino acids, preferentially methionine, from peptides and arylamides.</text>
        <dbReference type="EC" id="3.4.11.18"/>
    </reaction>
</comment>
<dbReference type="Gene3D" id="1.10.510.10">
    <property type="entry name" value="Transferase(Phosphotransferase) domain 1"/>
    <property type="match status" value="1"/>
</dbReference>
<dbReference type="WBParaSite" id="Gr19_v10_g8743.t1">
    <property type="protein sequence ID" value="Gr19_v10_g8743.t1"/>
    <property type="gene ID" value="Gr19_v10_g8743"/>
</dbReference>
<dbReference type="SUPFAM" id="SSF46785">
    <property type="entry name" value="Winged helix' DNA-binding domain"/>
    <property type="match status" value="1"/>
</dbReference>